<dbReference type="InterPro" id="IPR051681">
    <property type="entry name" value="Ser/Thr_Kinases-Pseudokinases"/>
</dbReference>
<feature type="binding site" evidence="6">
    <location>
        <position position="995"/>
    </location>
    <ligand>
        <name>ATP</name>
        <dbReference type="ChEBI" id="CHEBI:30616"/>
    </ligand>
</feature>
<keyword evidence="1" id="KW-0723">Serine/threonine-protein kinase</keyword>
<feature type="region of interest" description="Disordered" evidence="7">
    <location>
        <begin position="1273"/>
        <end position="1364"/>
    </location>
</feature>
<dbReference type="PROSITE" id="PS00107">
    <property type="entry name" value="PROTEIN_KINASE_ATP"/>
    <property type="match status" value="1"/>
</dbReference>
<evidence type="ECO:0000256" key="4">
    <source>
        <dbReference type="ARBA" id="ARBA00022777"/>
    </source>
</evidence>
<dbReference type="GO" id="GO:0005524">
    <property type="term" value="F:ATP binding"/>
    <property type="evidence" value="ECO:0007669"/>
    <property type="project" value="UniProtKB-UniRule"/>
</dbReference>
<feature type="region of interest" description="Disordered" evidence="7">
    <location>
        <begin position="1"/>
        <end position="412"/>
    </location>
</feature>
<evidence type="ECO:0000256" key="3">
    <source>
        <dbReference type="ARBA" id="ARBA00022741"/>
    </source>
</evidence>
<dbReference type="Pfam" id="PF07714">
    <property type="entry name" value="PK_Tyr_Ser-Thr"/>
    <property type="match status" value="1"/>
</dbReference>
<accession>A0A5C3LW65</accession>
<evidence type="ECO:0000313" key="10">
    <source>
        <dbReference type="Proteomes" id="UP000308652"/>
    </source>
</evidence>
<dbReference type="InterPro" id="IPR036537">
    <property type="entry name" value="Adaptor_Cbl_N_dom_sf"/>
</dbReference>
<protein>
    <recommendedName>
        <fullName evidence="8">Protein kinase domain-containing protein</fullName>
    </recommendedName>
</protein>
<dbReference type="SMART" id="SM00220">
    <property type="entry name" value="S_TKc"/>
    <property type="match status" value="1"/>
</dbReference>
<feature type="compositionally biased region" description="Gly residues" evidence="7">
    <location>
        <begin position="840"/>
        <end position="849"/>
    </location>
</feature>
<feature type="compositionally biased region" description="Low complexity" evidence="7">
    <location>
        <begin position="50"/>
        <end position="117"/>
    </location>
</feature>
<dbReference type="Gene3D" id="1.10.510.10">
    <property type="entry name" value="Transferase(Phosphotransferase) domain 1"/>
    <property type="match status" value="1"/>
</dbReference>
<evidence type="ECO:0000256" key="7">
    <source>
        <dbReference type="SAM" id="MobiDB-lite"/>
    </source>
</evidence>
<dbReference type="OrthoDB" id="1668230at2759"/>
<keyword evidence="3 6" id="KW-0547">Nucleotide-binding</keyword>
<feature type="compositionally biased region" description="Polar residues" evidence="7">
    <location>
        <begin position="177"/>
        <end position="188"/>
    </location>
</feature>
<gene>
    <name evidence="9" type="ORF">BDQ12DRAFT_214347</name>
</gene>
<dbReference type="InterPro" id="IPR001245">
    <property type="entry name" value="Ser-Thr/Tyr_kinase_cat_dom"/>
</dbReference>
<organism evidence="9 10">
    <name type="scientific">Crucibulum laeve</name>
    <dbReference type="NCBI Taxonomy" id="68775"/>
    <lineage>
        <taxon>Eukaryota</taxon>
        <taxon>Fungi</taxon>
        <taxon>Dikarya</taxon>
        <taxon>Basidiomycota</taxon>
        <taxon>Agaricomycotina</taxon>
        <taxon>Agaricomycetes</taxon>
        <taxon>Agaricomycetidae</taxon>
        <taxon>Agaricales</taxon>
        <taxon>Agaricineae</taxon>
        <taxon>Nidulariaceae</taxon>
        <taxon>Crucibulum</taxon>
    </lineage>
</organism>
<feature type="compositionally biased region" description="Acidic residues" evidence="7">
    <location>
        <begin position="400"/>
        <end position="412"/>
    </location>
</feature>
<dbReference type="EMBL" id="ML213609">
    <property type="protein sequence ID" value="TFK37240.1"/>
    <property type="molecule type" value="Genomic_DNA"/>
</dbReference>
<dbReference type="InterPro" id="IPR059179">
    <property type="entry name" value="MLKL-like_MCAfunc"/>
</dbReference>
<keyword evidence="4" id="KW-0418">Kinase</keyword>
<proteinExistence type="predicted"/>
<dbReference type="InterPro" id="IPR008271">
    <property type="entry name" value="Ser/Thr_kinase_AS"/>
</dbReference>
<feature type="domain" description="Protein kinase" evidence="8">
    <location>
        <begin position="968"/>
        <end position="1273"/>
    </location>
</feature>
<sequence length="1682" mass="181033">MPVSTPPQTPPKPPPHTAGASRTSPSNSKSPSSSASVAAELPPTPNMPRVSSPLNPAVSVSPPSASSAFTAPVPSSGSSSTSPFPSSSAAGSPHSTPLPLSSSSASSDSPPSPVHASLPPLSARPRGISASSLGGTRPPVSPLARVASSSSGHSGVSSTSSSMTVQQAMAVVGGVQHRSTLSLPSGDTQHPLPALPLDLDDFSSHVPPSSSSFSTTTGRARSRSPARGRSLGHGGRSTHSSPGHPTSPLPPASGTATPPSAMGVPPPRSALFSSTLPTTRGNQAEGGESEESEEEQQAISWWCSTSERVMRPWREPSAERTRTRKASSGASTRAKTDKKEAVKGKGRKRAGSDAPSTSSAKYIGRKRASSSASRSQAPSSHPASPQTSPHPTPQQAPPQELDEDDAGEQDQDWDERAPELMLARRTTGTPAFLVGRALARKKTIPEEQEEGWVATRTRVAQAARSVLGTGLDVTHELLAMSIDYLDFVPIPGLSAAAKTLLGIWDALQGVDMNRLACLRLTERCAEILISVRQEVNEAGDQVTEELKVPLGRLEDSFLKVKYFLLKQANRPFIKRYLKRDEILKEIAGLDSALRNALGMFDMSVHLRILRTVQENERQRQIDHQRMMAAFLAGQGRRLALTEETFAAPDGRQTQGRQLLSIRDVAEDEGVNADELVLTGLGRPTTSGGEASMLLGTNQNGNISSSTLVPAPGASSLPANGSATTPVTIPISLPIPVPQPRTSLPLVTSPISQTSPSQLTKKQIITALASLQSKQNEIDAQLDLADMRGLMREALQSSSDVKIVEMLQIQREEMAEAIKTLQRELEKEVEREQGDGIEITVGGGDSGGSSGALAMPVPKTQPGAGEPLPPSSTSTGGEPSPIGKMVRRISLQRGDSAASSNGGLKRSKTVASTQSSDSGTASGTGSGGSRKDTLDREFLESGIDALRRMSRGTGVDTNLPSWTITRYEVDRDRKIGLGFFSTVYYGRWRGRTVAIKVLDNHANRSLFVREVGIWKTLRHPNVLELYGASSTAGDPPWFFVSPYERNGSLVEFLRKLDMDGTAKAYGLGFSAPAMTASVGRGRMATFPGFANGSLGSSRGVSPSRDVPRELDLWRFMHEIAKGMEYLHSKGVLHGDLKGANVLVDDRIHCVISDFGQSELKSEVYRISGHTEKQGTLRWQAPELMLARSHLTPAMDVYSYAITCAEILGMGLVPWQGSDDNAIRILVLQEHSRPPLPPNSRFNTPALQDLLRICWHDDPKVRPGFERIAREMKQIRKTPGQLEDISTPKLGELRELDEPVEKPSPDLRPITLPLVGSPPRDILFSSGSPNSASTFHTAHSQSASSTHSDTQTSHEEKSVRSGSIRMPIPVLFTPSRKGSVASSMFLPSESSEGDNPVTIPPYDGYDSPPPMDEHIAGIRDEKRYRMLLEHGFHPSLTLPLWTPSPVVPGAVGYLSRPAGSFVTLFNAFCPTKAEDPTIRSMPNVYGYGKVQEGSLRVDRRTFAQRGVDAIAGLLTFRSKGDGQMSISRRYSFPLRAGHRVAIMCTETTNYRYLDSLDAPKKWFRANVDSILKVYGDQHQILKEELFMVIGALQTPNYALFVGHNHPDGHVHFNVYSSSKVGQPWGMFTTDTEAIKQLGGPSYNEPVDTHRLSASKVSDNGGDKWDSVLLARLRFKPDVLEPTSQ</sequence>
<dbReference type="Proteomes" id="UP000308652">
    <property type="component" value="Unassembled WGS sequence"/>
</dbReference>
<dbReference type="PANTHER" id="PTHR44329">
    <property type="entry name" value="SERINE/THREONINE-PROTEIN KINASE TNNI3K-RELATED"/>
    <property type="match status" value="1"/>
</dbReference>
<feature type="compositionally biased region" description="Low complexity" evidence="7">
    <location>
        <begin position="1329"/>
        <end position="1349"/>
    </location>
</feature>
<dbReference type="Gene3D" id="3.30.200.20">
    <property type="entry name" value="Phosphorylase Kinase, domain 1"/>
    <property type="match status" value="1"/>
</dbReference>
<feature type="compositionally biased region" description="Low complexity" evidence="7">
    <location>
        <begin position="147"/>
        <end position="176"/>
    </location>
</feature>
<feature type="compositionally biased region" description="Polar residues" evidence="7">
    <location>
        <begin position="271"/>
        <end position="282"/>
    </location>
</feature>
<dbReference type="InterPro" id="IPR011009">
    <property type="entry name" value="Kinase-like_dom_sf"/>
</dbReference>
<feature type="compositionally biased region" description="Low complexity" evidence="7">
    <location>
        <begin position="20"/>
        <end position="41"/>
    </location>
</feature>
<keyword evidence="2" id="KW-0808">Transferase</keyword>
<evidence type="ECO:0000256" key="2">
    <source>
        <dbReference type="ARBA" id="ARBA00022679"/>
    </source>
</evidence>
<keyword evidence="5 6" id="KW-0067">ATP-binding</keyword>
<feature type="compositionally biased region" description="Low complexity" evidence="7">
    <location>
        <begin position="911"/>
        <end position="920"/>
    </location>
</feature>
<feature type="compositionally biased region" description="Low complexity" evidence="7">
    <location>
        <begin position="204"/>
        <end position="219"/>
    </location>
</feature>
<feature type="compositionally biased region" description="Basic and acidic residues" evidence="7">
    <location>
        <begin position="1289"/>
        <end position="1303"/>
    </location>
</feature>
<feature type="compositionally biased region" description="Low complexity" evidence="7">
    <location>
        <begin position="252"/>
        <end position="261"/>
    </location>
</feature>
<feature type="compositionally biased region" description="Basic and acidic residues" evidence="7">
    <location>
        <begin position="334"/>
        <end position="343"/>
    </location>
</feature>
<dbReference type="PROSITE" id="PS50011">
    <property type="entry name" value="PROTEIN_KINASE_DOM"/>
    <property type="match status" value="1"/>
</dbReference>
<evidence type="ECO:0000256" key="1">
    <source>
        <dbReference type="ARBA" id="ARBA00022527"/>
    </source>
</evidence>
<evidence type="ECO:0000256" key="5">
    <source>
        <dbReference type="ARBA" id="ARBA00022840"/>
    </source>
</evidence>
<dbReference type="GO" id="GO:0004674">
    <property type="term" value="F:protein serine/threonine kinase activity"/>
    <property type="evidence" value="ECO:0007669"/>
    <property type="project" value="UniProtKB-KW"/>
</dbReference>
<feature type="compositionally biased region" description="Low complexity" evidence="7">
    <location>
        <begin position="870"/>
        <end position="882"/>
    </location>
</feature>
<reference evidence="9 10" key="1">
    <citation type="journal article" date="2019" name="Nat. Ecol. Evol.">
        <title>Megaphylogeny resolves global patterns of mushroom evolution.</title>
        <authorList>
            <person name="Varga T."/>
            <person name="Krizsan K."/>
            <person name="Foldi C."/>
            <person name="Dima B."/>
            <person name="Sanchez-Garcia M."/>
            <person name="Sanchez-Ramirez S."/>
            <person name="Szollosi G.J."/>
            <person name="Szarkandi J.G."/>
            <person name="Papp V."/>
            <person name="Albert L."/>
            <person name="Andreopoulos W."/>
            <person name="Angelini C."/>
            <person name="Antonin V."/>
            <person name="Barry K.W."/>
            <person name="Bougher N.L."/>
            <person name="Buchanan P."/>
            <person name="Buyck B."/>
            <person name="Bense V."/>
            <person name="Catcheside P."/>
            <person name="Chovatia M."/>
            <person name="Cooper J."/>
            <person name="Damon W."/>
            <person name="Desjardin D."/>
            <person name="Finy P."/>
            <person name="Geml J."/>
            <person name="Haridas S."/>
            <person name="Hughes K."/>
            <person name="Justo A."/>
            <person name="Karasinski D."/>
            <person name="Kautmanova I."/>
            <person name="Kiss B."/>
            <person name="Kocsube S."/>
            <person name="Kotiranta H."/>
            <person name="LaButti K.M."/>
            <person name="Lechner B.E."/>
            <person name="Liimatainen K."/>
            <person name="Lipzen A."/>
            <person name="Lukacs Z."/>
            <person name="Mihaltcheva S."/>
            <person name="Morgado L.N."/>
            <person name="Niskanen T."/>
            <person name="Noordeloos M.E."/>
            <person name="Ohm R.A."/>
            <person name="Ortiz-Santana B."/>
            <person name="Ovrebo C."/>
            <person name="Racz N."/>
            <person name="Riley R."/>
            <person name="Savchenko A."/>
            <person name="Shiryaev A."/>
            <person name="Soop K."/>
            <person name="Spirin V."/>
            <person name="Szebenyi C."/>
            <person name="Tomsovsky M."/>
            <person name="Tulloss R.E."/>
            <person name="Uehling J."/>
            <person name="Grigoriev I.V."/>
            <person name="Vagvolgyi C."/>
            <person name="Papp T."/>
            <person name="Martin F.M."/>
            <person name="Miettinen O."/>
            <person name="Hibbett D.S."/>
            <person name="Nagy L.G."/>
        </authorList>
    </citation>
    <scope>NUCLEOTIDE SEQUENCE [LARGE SCALE GENOMIC DNA]</scope>
    <source>
        <strain evidence="9 10">CBS 166.37</strain>
    </source>
</reference>
<evidence type="ECO:0000259" key="8">
    <source>
        <dbReference type="PROSITE" id="PS50011"/>
    </source>
</evidence>
<feature type="compositionally biased region" description="Acidic residues" evidence="7">
    <location>
        <begin position="287"/>
        <end position="296"/>
    </location>
</feature>
<feature type="region of interest" description="Disordered" evidence="7">
    <location>
        <begin position="828"/>
        <end position="934"/>
    </location>
</feature>
<dbReference type="SUPFAM" id="SSF56112">
    <property type="entry name" value="Protein kinase-like (PK-like)"/>
    <property type="match status" value="1"/>
</dbReference>
<feature type="compositionally biased region" description="Pro residues" evidence="7">
    <location>
        <begin position="1"/>
        <end position="16"/>
    </location>
</feature>
<feature type="compositionally biased region" description="Polar residues" evidence="7">
    <location>
        <begin position="297"/>
        <end position="307"/>
    </location>
</feature>
<dbReference type="GO" id="GO:0007166">
    <property type="term" value="P:cell surface receptor signaling pathway"/>
    <property type="evidence" value="ECO:0007669"/>
    <property type="project" value="InterPro"/>
</dbReference>
<evidence type="ECO:0000256" key="6">
    <source>
        <dbReference type="PROSITE-ProRule" id="PRU10141"/>
    </source>
</evidence>
<dbReference type="InterPro" id="IPR000719">
    <property type="entry name" value="Prot_kinase_dom"/>
</dbReference>
<dbReference type="InterPro" id="IPR017441">
    <property type="entry name" value="Protein_kinase_ATP_BS"/>
</dbReference>
<feature type="compositionally biased region" description="Low complexity" evidence="7">
    <location>
        <begin position="369"/>
        <end position="387"/>
    </location>
</feature>
<evidence type="ECO:0000313" key="9">
    <source>
        <dbReference type="EMBL" id="TFK37240.1"/>
    </source>
</evidence>
<keyword evidence="10" id="KW-1185">Reference proteome</keyword>
<dbReference type="CDD" id="cd21037">
    <property type="entry name" value="MLKL_NTD"/>
    <property type="match status" value="1"/>
</dbReference>
<dbReference type="STRING" id="68775.A0A5C3LW65"/>
<name>A0A5C3LW65_9AGAR</name>
<feature type="compositionally biased region" description="Basic and acidic residues" evidence="7">
    <location>
        <begin position="308"/>
        <end position="321"/>
    </location>
</feature>
<dbReference type="PANTHER" id="PTHR44329:SF288">
    <property type="entry name" value="MITOGEN-ACTIVATED PROTEIN KINASE KINASE KINASE 20"/>
    <property type="match status" value="1"/>
</dbReference>
<dbReference type="Gene3D" id="1.20.930.20">
    <property type="entry name" value="Adaptor protein Cbl, N-terminal domain"/>
    <property type="match status" value="1"/>
</dbReference>
<dbReference type="PROSITE" id="PS00108">
    <property type="entry name" value="PROTEIN_KINASE_ST"/>
    <property type="match status" value="1"/>
</dbReference>